<keyword evidence="3" id="KW-0805">Transcription regulation</keyword>
<accession>A0A0B7KMJ9</accession>
<dbReference type="InterPro" id="IPR036864">
    <property type="entry name" value="Zn2-C6_fun-type_DNA-bd_sf"/>
</dbReference>
<sequence>MDSPVPEANRVESLKQGYYQCSHCQRTFNRADHLQRHVRSRSSLSMRDLPQRILSTHRDLLKRHAACHEPDEQGIKRRRQLNSSPRVAQACKACATAKLKCDKDKVCNRCLRKGIACEREPRNGNIISDKSPVTDPDIANDSRKGLEDSSSSASETYLR</sequence>
<protein>
    <recommendedName>
        <fullName evidence="11">Zn(2)-C6 fungal-type domain-containing protein</fullName>
    </recommendedName>
</protein>
<keyword evidence="1" id="KW-0479">Metal-binding</keyword>
<proteinExistence type="predicted"/>
<dbReference type="EMBL" id="CDPU01000059">
    <property type="protein sequence ID" value="CEO55966.1"/>
    <property type="molecule type" value="Genomic_DNA"/>
</dbReference>
<dbReference type="PROSITE" id="PS00463">
    <property type="entry name" value="ZN2_CY6_FUNGAL_1"/>
    <property type="match status" value="1"/>
</dbReference>
<dbReference type="InterPro" id="IPR013087">
    <property type="entry name" value="Znf_C2H2_type"/>
</dbReference>
<dbReference type="GO" id="GO:0000981">
    <property type="term" value="F:DNA-binding transcription factor activity, RNA polymerase II-specific"/>
    <property type="evidence" value="ECO:0007669"/>
    <property type="project" value="InterPro"/>
</dbReference>
<dbReference type="SUPFAM" id="SSF57667">
    <property type="entry name" value="beta-beta-alpha zinc fingers"/>
    <property type="match status" value="1"/>
</dbReference>
<dbReference type="PROSITE" id="PS50048">
    <property type="entry name" value="ZN2_CY6_FUNGAL_2"/>
    <property type="match status" value="1"/>
</dbReference>
<dbReference type="Gene3D" id="4.10.240.10">
    <property type="entry name" value="Zn(2)-C6 fungal-type DNA-binding domain"/>
    <property type="match status" value="1"/>
</dbReference>
<organism evidence="10">
    <name type="scientific">Bionectria ochroleuca</name>
    <name type="common">Gliocladium roseum</name>
    <dbReference type="NCBI Taxonomy" id="29856"/>
    <lineage>
        <taxon>Eukaryota</taxon>
        <taxon>Fungi</taxon>
        <taxon>Dikarya</taxon>
        <taxon>Ascomycota</taxon>
        <taxon>Pezizomycotina</taxon>
        <taxon>Sordariomycetes</taxon>
        <taxon>Hypocreomycetidae</taxon>
        <taxon>Hypocreales</taxon>
        <taxon>Bionectriaceae</taxon>
        <taxon>Clonostachys</taxon>
    </lineage>
</organism>
<evidence type="ECO:0008006" key="11">
    <source>
        <dbReference type="Google" id="ProtNLM"/>
    </source>
</evidence>
<dbReference type="Gene3D" id="3.30.160.60">
    <property type="entry name" value="Classic Zinc Finger"/>
    <property type="match status" value="1"/>
</dbReference>
<evidence type="ECO:0000256" key="1">
    <source>
        <dbReference type="ARBA" id="ARBA00022723"/>
    </source>
</evidence>
<evidence type="ECO:0000256" key="7">
    <source>
        <dbReference type="SAM" id="MobiDB-lite"/>
    </source>
</evidence>
<keyword evidence="5" id="KW-0539">Nucleus</keyword>
<reference evidence="10" key="1">
    <citation type="submission" date="2015-01" db="EMBL/GenBank/DDBJ databases">
        <authorList>
            <person name="Durling Mikael"/>
        </authorList>
    </citation>
    <scope>NUCLEOTIDE SEQUENCE</scope>
</reference>
<feature type="region of interest" description="Disordered" evidence="7">
    <location>
        <begin position="122"/>
        <end position="159"/>
    </location>
</feature>
<feature type="domain" description="C2H2-type" evidence="9">
    <location>
        <begin position="19"/>
        <end position="46"/>
    </location>
</feature>
<dbReference type="InterPro" id="IPR001138">
    <property type="entry name" value="Zn2Cys6_DnaBD"/>
</dbReference>
<feature type="domain" description="Zn(2)-C6 fungal-type" evidence="8">
    <location>
        <begin position="90"/>
        <end position="117"/>
    </location>
</feature>
<keyword evidence="6" id="KW-0863">Zinc-finger</keyword>
<evidence type="ECO:0000256" key="3">
    <source>
        <dbReference type="ARBA" id="ARBA00023015"/>
    </source>
</evidence>
<evidence type="ECO:0000256" key="4">
    <source>
        <dbReference type="ARBA" id="ARBA00023163"/>
    </source>
</evidence>
<dbReference type="Pfam" id="PF00096">
    <property type="entry name" value="zf-C2H2"/>
    <property type="match status" value="1"/>
</dbReference>
<keyword evidence="2" id="KW-0862">Zinc</keyword>
<evidence type="ECO:0000313" key="10">
    <source>
        <dbReference type="EMBL" id="CEO55966.1"/>
    </source>
</evidence>
<evidence type="ECO:0000256" key="5">
    <source>
        <dbReference type="ARBA" id="ARBA00023242"/>
    </source>
</evidence>
<dbReference type="InterPro" id="IPR036236">
    <property type="entry name" value="Znf_C2H2_sf"/>
</dbReference>
<evidence type="ECO:0000259" key="9">
    <source>
        <dbReference type="PROSITE" id="PS50157"/>
    </source>
</evidence>
<dbReference type="PANTHER" id="PTHR47660">
    <property type="entry name" value="TRANSCRIPTION FACTOR WITH C2H2 AND ZN(2)-CYS(6) DNA BINDING DOMAIN (EUROFUNG)-RELATED-RELATED"/>
    <property type="match status" value="1"/>
</dbReference>
<dbReference type="AlphaFoldDB" id="A0A0B7KMJ9"/>
<dbReference type="PANTHER" id="PTHR47660:SF2">
    <property type="entry name" value="TRANSCRIPTION FACTOR WITH C2H2 AND ZN(2)-CYS(6) DNA BINDING DOMAIN (EUROFUNG)"/>
    <property type="match status" value="1"/>
</dbReference>
<name>A0A0B7KMJ9_BIOOC</name>
<dbReference type="GO" id="GO:0008270">
    <property type="term" value="F:zinc ion binding"/>
    <property type="evidence" value="ECO:0007669"/>
    <property type="project" value="UniProtKB-KW"/>
</dbReference>
<evidence type="ECO:0000256" key="6">
    <source>
        <dbReference type="PROSITE-ProRule" id="PRU00042"/>
    </source>
</evidence>
<evidence type="ECO:0000256" key="2">
    <source>
        <dbReference type="ARBA" id="ARBA00022833"/>
    </source>
</evidence>
<keyword evidence="4" id="KW-0804">Transcription</keyword>
<dbReference type="SUPFAM" id="SSF57701">
    <property type="entry name" value="Zn2/Cys6 DNA-binding domain"/>
    <property type="match status" value="1"/>
</dbReference>
<dbReference type="PROSITE" id="PS50157">
    <property type="entry name" value="ZINC_FINGER_C2H2_2"/>
    <property type="match status" value="1"/>
</dbReference>
<gene>
    <name evidence="10" type="ORF">BN869_000012024_1</name>
</gene>
<dbReference type="SMART" id="SM00066">
    <property type="entry name" value="GAL4"/>
    <property type="match status" value="1"/>
</dbReference>
<evidence type="ECO:0000259" key="8">
    <source>
        <dbReference type="PROSITE" id="PS50048"/>
    </source>
</evidence>
<feature type="compositionally biased region" description="Polar residues" evidence="7">
    <location>
        <begin position="148"/>
        <end position="159"/>
    </location>
</feature>